<evidence type="ECO:0000313" key="1">
    <source>
        <dbReference type="EMBL" id="KAH9378667.1"/>
    </source>
</evidence>
<gene>
    <name evidence="1" type="ORF">HPB48_008497</name>
</gene>
<organism evidence="1 2">
    <name type="scientific">Haemaphysalis longicornis</name>
    <name type="common">Bush tick</name>
    <dbReference type="NCBI Taxonomy" id="44386"/>
    <lineage>
        <taxon>Eukaryota</taxon>
        <taxon>Metazoa</taxon>
        <taxon>Ecdysozoa</taxon>
        <taxon>Arthropoda</taxon>
        <taxon>Chelicerata</taxon>
        <taxon>Arachnida</taxon>
        <taxon>Acari</taxon>
        <taxon>Parasitiformes</taxon>
        <taxon>Ixodida</taxon>
        <taxon>Ixodoidea</taxon>
        <taxon>Ixodidae</taxon>
        <taxon>Haemaphysalinae</taxon>
        <taxon>Haemaphysalis</taxon>
    </lineage>
</organism>
<accession>A0A9J6GTZ4</accession>
<name>A0A9J6GTZ4_HAELO</name>
<dbReference type="Proteomes" id="UP000821853">
    <property type="component" value="Unassembled WGS sequence"/>
</dbReference>
<proteinExistence type="predicted"/>
<evidence type="ECO:0000313" key="2">
    <source>
        <dbReference type="Proteomes" id="UP000821853"/>
    </source>
</evidence>
<sequence>MDAASWCESCVVPCEKLRGVPQKQIPLRVQPRTQLVDLEVIACSSRQECGGDYERGNFLLHRLTKTKQCIKEHTCHQLKSLCGMRRVEFRYSLGFVAKALDAVPNWKELETLQKQGRSASLLAMVNS</sequence>
<protein>
    <submittedName>
        <fullName evidence="1">Uncharacterized protein</fullName>
    </submittedName>
</protein>
<comment type="caution">
    <text evidence="1">The sequence shown here is derived from an EMBL/GenBank/DDBJ whole genome shotgun (WGS) entry which is preliminary data.</text>
</comment>
<dbReference type="EMBL" id="JABSTR010000009">
    <property type="protein sequence ID" value="KAH9378667.1"/>
    <property type="molecule type" value="Genomic_DNA"/>
</dbReference>
<dbReference type="AlphaFoldDB" id="A0A9J6GTZ4"/>
<keyword evidence="2" id="KW-1185">Reference proteome</keyword>
<dbReference type="VEuPathDB" id="VectorBase:HLOH_054918"/>
<reference evidence="1 2" key="1">
    <citation type="journal article" date="2020" name="Cell">
        <title>Large-Scale Comparative Analyses of Tick Genomes Elucidate Their Genetic Diversity and Vector Capacities.</title>
        <authorList>
            <consortium name="Tick Genome and Microbiome Consortium (TIGMIC)"/>
            <person name="Jia N."/>
            <person name="Wang J."/>
            <person name="Shi W."/>
            <person name="Du L."/>
            <person name="Sun Y."/>
            <person name="Zhan W."/>
            <person name="Jiang J.F."/>
            <person name="Wang Q."/>
            <person name="Zhang B."/>
            <person name="Ji P."/>
            <person name="Bell-Sakyi L."/>
            <person name="Cui X.M."/>
            <person name="Yuan T.T."/>
            <person name="Jiang B.G."/>
            <person name="Yang W.F."/>
            <person name="Lam T.T."/>
            <person name="Chang Q.C."/>
            <person name="Ding S.J."/>
            <person name="Wang X.J."/>
            <person name="Zhu J.G."/>
            <person name="Ruan X.D."/>
            <person name="Zhao L."/>
            <person name="Wei J.T."/>
            <person name="Ye R.Z."/>
            <person name="Que T.C."/>
            <person name="Du C.H."/>
            <person name="Zhou Y.H."/>
            <person name="Cheng J.X."/>
            <person name="Dai P.F."/>
            <person name="Guo W.B."/>
            <person name="Han X.H."/>
            <person name="Huang E.J."/>
            <person name="Li L.F."/>
            <person name="Wei W."/>
            <person name="Gao Y.C."/>
            <person name="Liu J.Z."/>
            <person name="Shao H.Z."/>
            <person name="Wang X."/>
            <person name="Wang C.C."/>
            <person name="Yang T.C."/>
            <person name="Huo Q.B."/>
            <person name="Li W."/>
            <person name="Chen H.Y."/>
            <person name="Chen S.E."/>
            <person name="Zhou L.G."/>
            <person name="Ni X.B."/>
            <person name="Tian J.H."/>
            <person name="Sheng Y."/>
            <person name="Liu T."/>
            <person name="Pan Y.S."/>
            <person name="Xia L.Y."/>
            <person name="Li J."/>
            <person name="Zhao F."/>
            <person name="Cao W.C."/>
        </authorList>
    </citation>
    <scope>NUCLEOTIDE SEQUENCE [LARGE SCALE GENOMIC DNA]</scope>
    <source>
        <strain evidence="1">HaeL-2018</strain>
    </source>
</reference>